<accession>A0AAD6NYI0</accession>
<evidence type="ECO:0000313" key="2">
    <source>
        <dbReference type="Proteomes" id="UP001162972"/>
    </source>
</evidence>
<evidence type="ECO:0000313" key="1">
    <source>
        <dbReference type="EMBL" id="KAJ6409571.1"/>
    </source>
</evidence>
<dbReference type="Proteomes" id="UP001162972">
    <property type="component" value="Chromosome 9"/>
</dbReference>
<dbReference type="EMBL" id="JAPFFJ010000015">
    <property type="protein sequence ID" value="KAJ6409571.1"/>
    <property type="molecule type" value="Genomic_DNA"/>
</dbReference>
<dbReference type="AlphaFoldDB" id="A0AAD6NYI0"/>
<keyword evidence="2" id="KW-1185">Reference proteome</keyword>
<comment type="caution">
    <text evidence="1">The sequence shown here is derived from an EMBL/GenBank/DDBJ whole genome shotgun (WGS) entry which is preliminary data.</text>
</comment>
<reference evidence="1 2" key="1">
    <citation type="journal article" date="2023" name="Int. J. Mol. Sci.">
        <title>De Novo Assembly and Annotation of 11 Diverse Shrub Willow (Salix) Genomes Reveals Novel Gene Organization in Sex-Linked Regions.</title>
        <authorList>
            <person name="Hyden B."/>
            <person name="Feng K."/>
            <person name="Yates T.B."/>
            <person name="Jawdy S."/>
            <person name="Cereghino C."/>
            <person name="Smart L.B."/>
            <person name="Muchero W."/>
        </authorList>
    </citation>
    <scope>NUCLEOTIDE SEQUENCE [LARGE SCALE GENOMIC DNA]</scope>
    <source>
        <tissue evidence="1">Shoot tip</tissue>
    </source>
</reference>
<sequence length="166" mass="17539">MRLDLDAFDYMDPQPAISIGRAADKLQSKVKACPRKGTSELAASAVPITVVEKVAGLTSTVLDNTPPTESSGVENGRLTHLVCEPLMESAGTKEPGRNNSKALLSPPEILATVSCEKDPKGKSSFPVKNFVDSSASIKYDVVATDFVSSNEASVQVDNGRLITSSQ</sequence>
<gene>
    <name evidence="1" type="ORF">OIU84_009130</name>
</gene>
<name>A0AAD6NYI0_9ROSI</name>
<proteinExistence type="predicted"/>
<protein>
    <submittedName>
        <fullName evidence="1">Uncharacterized protein</fullName>
    </submittedName>
</protein>
<organism evidence="1 2">
    <name type="scientific">Salix udensis</name>
    <dbReference type="NCBI Taxonomy" id="889485"/>
    <lineage>
        <taxon>Eukaryota</taxon>
        <taxon>Viridiplantae</taxon>
        <taxon>Streptophyta</taxon>
        <taxon>Embryophyta</taxon>
        <taxon>Tracheophyta</taxon>
        <taxon>Spermatophyta</taxon>
        <taxon>Magnoliopsida</taxon>
        <taxon>eudicotyledons</taxon>
        <taxon>Gunneridae</taxon>
        <taxon>Pentapetalae</taxon>
        <taxon>rosids</taxon>
        <taxon>fabids</taxon>
        <taxon>Malpighiales</taxon>
        <taxon>Salicaceae</taxon>
        <taxon>Saliceae</taxon>
        <taxon>Salix</taxon>
    </lineage>
</organism>